<evidence type="ECO:0000256" key="2">
    <source>
        <dbReference type="ARBA" id="ARBA00010004"/>
    </source>
</evidence>
<evidence type="ECO:0000256" key="4">
    <source>
        <dbReference type="ARBA" id="ARBA00022448"/>
    </source>
</evidence>
<evidence type="ECO:0000313" key="12">
    <source>
        <dbReference type="EMBL" id="APT73871.1"/>
    </source>
</evidence>
<evidence type="ECO:0000256" key="3">
    <source>
        <dbReference type="ARBA" id="ARBA00020392"/>
    </source>
</evidence>
<feature type="coiled-coil region" evidence="11">
    <location>
        <begin position="13"/>
        <end position="50"/>
    </location>
</feature>
<gene>
    <name evidence="12" type="ORF">BW47_04765</name>
</gene>
<dbReference type="Proteomes" id="UP000185490">
    <property type="component" value="Chromosome"/>
</dbReference>
<evidence type="ECO:0000256" key="9">
    <source>
        <dbReference type="ARBA" id="ARBA00023136"/>
    </source>
</evidence>
<evidence type="ECO:0000256" key="5">
    <source>
        <dbReference type="ARBA" id="ARBA00022475"/>
    </source>
</evidence>
<name>A0ABM6GE42_9BACT</name>
<keyword evidence="8" id="KW-0653">Protein transport</keyword>
<dbReference type="InterPro" id="IPR053716">
    <property type="entry name" value="Flag_assembly_chemotaxis_eff"/>
</dbReference>
<protein>
    <recommendedName>
        <fullName evidence="3">Flagellar FliJ protein</fullName>
    </recommendedName>
</protein>
<keyword evidence="9" id="KW-0472">Membrane</keyword>
<keyword evidence="7" id="KW-1005">Bacterial flagellum biogenesis</keyword>
<keyword evidence="12" id="KW-0282">Flagellum</keyword>
<evidence type="ECO:0000256" key="6">
    <source>
        <dbReference type="ARBA" id="ARBA00022500"/>
    </source>
</evidence>
<organism evidence="12 13">
    <name type="scientific">Thermosipho melanesiensis</name>
    <dbReference type="NCBI Taxonomy" id="46541"/>
    <lineage>
        <taxon>Bacteria</taxon>
        <taxon>Thermotogati</taxon>
        <taxon>Thermotogota</taxon>
        <taxon>Thermotogae</taxon>
        <taxon>Thermotogales</taxon>
        <taxon>Fervidobacteriaceae</taxon>
        <taxon>Thermosipho</taxon>
    </lineage>
</organism>
<accession>A0ABM6GE42</accession>
<reference evidence="12 13" key="1">
    <citation type="submission" date="2014-02" db="EMBL/GenBank/DDBJ databases">
        <title>Diversity of Thermotogales isolates from hydrothermal vents.</title>
        <authorList>
            <person name="Haverkamp T.H.A."/>
            <person name="Lossouarn J."/>
            <person name="Geslin C."/>
            <person name="Nesbo C.L."/>
        </authorList>
    </citation>
    <scope>NUCLEOTIDE SEQUENCE [LARGE SCALE GENOMIC DNA]</scope>
    <source>
        <strain evidence="12 13">431</strain>
    </source>
</reference>
<keyword evidence="12" id="KW-0969">Cilium</keyword>
<dbReference type="Pfam" id="PF02050">
    <property type="entry name" value="FliJ"/>
    <property type="match status" value="1"/>
</dbReference>
<dbReference type="Gene3D" id="1.10.287.1700">
    <property type="match status" value="1"/>
</dbReference>
<evidence type="ECO:0000256" key="11">
    <source>
        <dbReference type="SAM" id="Coils"/>
    </source>
</evidence>
<dbReference type="RefSeq" id="WP_012057109.1">
    <property type="nucleotide sequence ID" value="NZ_CP007389.1"/>
</dbReference>
<dbReference type="InterPro" id="IPR012823">
    <property type="entry name" value="Flagell_FliJ"/>
</dbReference>
<evidence type="ECO:0000256" key="10">
    <source>
        <dbReference type="ARBA" id="ARBA00023225"/>
    </source>
</evidence>
<keyword evidence="10" id="KW-1006">Bacterial flagellum protein export</keyword>
<keyword evidence="12" id="KW-0966">Cell projection</keyword>
<dbReference type="EMBL" id="CP007389">
    <property type="protein sequence ID" value="APT73871.1"/>
    <property type="molecule type" value="Genomic_DNA"/>
</dbReference>
<evidence type="ECO:0000313" key="13">
    <source>
        <dbReference type="Proteomes" id="UP000185490"/>
    </source>
</evidence>
<proteinExistence type="inferred from homology"/>
<keyword evidence="13" id="KW-1185">Reference proteome</keyword>
<evidence type="ECO:0000256" key="8">
    <source>
        <dbReference type="ARBA" id="ARBA00022927"/>
    </source>
</evidence>
<evidence type="ECO:0000256" key="1">
    <source>
        <dbReference type="ARBA" id="ARBA00004413"/>
    </source>
</evidence>
<comment type="subcellular location">
    <subcellularLocation>
        <location evidence="1">Cell membrane</location>
        <topology evidence="1">Peripheral membrane protein</topology>
        <orientation evidence="1">Cytoplasmic side</orientation>
    </subcellularLocation>
</comment>
<keyword evidence="5" id="KW-1003">Cell membrane</keyword>
<sequence length="143" mass="17766">MKFRLQKLLDIAIKEEELRKQELFKVRKEKENLLNEIEKNRKYLDNLENEFIGKKIQGNYLHMLLEIKQNGELYLENLYKKLEHVENLEQKILKEYLEKRKERMSFEKLKERAIQKFRIEQQRKENKNMDEIAERKFFFGGER</sequence>
<keyword evidence="4" id="KW-0813">Transport</keyword>
<comment type="similarity">
    <text evidence="2">Belongs to the FliJ family.</text>
</comment>
<evidence type="ECO:0000256" key="7">
    <source>
        <dbReference type="ARBA" id="ARBA00022795"/>
    </source>
</evidence>
<keyword evidence="6" id="KW-0145">Chemotaxis</keyword>
<dbReference type="NCBIfam" id="TIGR02473">
    <property type="entry name" value="flagell_FliJ"/>
    <property type="match status" value="1"/>
</dbReference>
<keyword evidence="11" id="KW-0175">Coiled coil</keyword>